<evidence type="ECO:0000256" key="2">
    <source>
        <dbReference type="SAM" id="SignalP"/>
    </source>
</evidence>
<dbReference type="Gene3D" id="3.40.190.10">
    <property type="entry name" value="Periplasmic binding protein-like II"/>
    <property type="match status" value="1"/>
</dbReference>
<evidence type="ECO:0000256" key="1">
    <source>
        <dbReference type="ARBA" id="ARBA00006987"/>
    </source>
</evidence>
<comment type="caution">
    <text evidence="3">The sequence shown here is derived from an EMBL/GenBank/DDBJ whole genome shotgun (WGS) entry which is preliminary data.</text>
</comment>
<organism evidence="3 4">
    <name type="scientific">Roseomonas populi</name>
    <dbReference type="NCBI Taxonomy" id="3121582"/>
    <lineage>
        <taxon>Bacteria</taxon>
        <taxon>Pseudomonadati</taxon>
        <taxon>Pseudomonadota</taxon>
        <taxon>Alphaproteobacteria</taxon>
        <taxon>Acetobacterales</taxon>
        <taxon>Roseomonadaceae</taxon>
        <taxon>Roseomonas</taxon>
    </lineage>
</organism>
<dbReference type="Proteomes" id="UP001524642">
    <property type="component" value="Unassembled WGS sequence"/>
</dbReference>
<protein>
    <submittedName>
        <fullName evidence="3">Tripartite tricarboxylate transporter substrate binding protein</fullName>
    </submittedName>
</protein>
<dbReference type="SUPFAM" id="SSF53850">
    <property type="entry name" value="Periplasmic binding protein-like II"/>
    <property type="match status" value="1"/>
</dbReference>
<evidence type="ECO:0000313" key="3">
    <source>
        <dbReference type="EMBL" id="MCR0982808.1"/>
    </source>
</evidence>
<dbReference type="Pfam" id="PF03401">
    <property type="entry name" value="TctC"/>
    <property type="match status" value="1"/>
</dbReference>
<gene>
    <name evidence="3" type="ORF">NRP21_12185</name>
</gene>
<feature type="signal peptide" evidence="2">
    <location>
        <begin position="1"/>
        <end position="22"/>
    </location>
</feature>
<dbReference type="Gene3D" id="3.40.190.150">
    <property type="entry name" value="Bordetella uptake gene, domain 1"/>
    <property type="match status" value="1"/>
</dbReference>
<accession>A0ABT1X3Y0</accession>
<dbReference type="PROSITE" id="PS51257">
    <property type="entry name" value="PROKAR_LIPOPROTEIN"/>
    <property type="match status" value="1"/>
</dbReference>
<sequence>MSRLAGLGAALATLLSACTIWAAPAAAQIPNRPVRIVVPFVPGGTSDIVARILAVGATPHLPAGAVVENKAGAAGNIGTAEVARAQPDGSTLIQCTIGTCAANPFLYANPGYDLQRSFAPVILTGAVRNVMSVSNALQAKTLAEVIALARAKPGTLTFGSSGVGASNQLAPELLRGMLGINWIHVPYRGSGPAITDLISGRIDVFFDNVPSILPQIRAGTVRPIAAVSNERIPELPDVPTFRESGLPELAQGLEIDSWFGFLAPAGTPDATVAALNSAFNKALQDPAVRQRLQEAAVVPLGGPPSRMADHLRSEAARWGGVIRANNISAE</sequence>
<evidence type="ECO:0000313" key="4">
    <source>
        <dbReference type="Proteomes" id="UP001524642"/>
    </source>
</evidence>
<reference evidence="3 4" key="1">
    <citation type="submission" date="2022-06" db="EMBL/GenBank/DDBJ databases">
        <title>Roseomonas CN29.</title>
        <authorList>
            <person name="Cheng Y."/>
            <person name="He X."/>
        </authorList>
    </citation>
    <scope>NUCLEOTIDE SEQUENCE [LARGE SCALE GENOMIC DNA]</scope>
    <source>
        <strain evidence="3 4">CN29</strain>
    </source>
</reference>
<keyword evidence="2" id="KW-0732">Signal</keyword>
<proteinExistence type="inferred from homology"/>
<dbReference type="PIRSF" id="PIRSF017082">
    <property type="entry name" value="YflP"/>
    <property type="match status" value="1"/>
</dbReference>
<dbReference type="InterPro" id="IPR005064">
    <property type="entry name" value="BUG"/>
</dbReference>
<name>A0ABT1X3Y0_9PROT</name>
<dbReference type="PANTHER" id="PTHR42928:SF5">
    <property type="entry name" value="BLR1237 PROTEIN"/>
    <property type="match status" value="1"/>
</dbReference>
<dbReference type="CDD" id="cd07012">
    <property type="entry name" value="PBP2_Bug_TTT"/>
    <property type="match status" value="1"/>
</dbReference>
<dbReference type="EMBL" id="JANJOU010000008">
    <property type="protein sequence ID" value="MCR0982808.1"/>
    <property type="molecule type" value="Genomic_DNA"/>
</dbReference>
<comment type="similarity">
    <text evidence="1">Belongs to the UPF0065 (bug) family.</text>
</comment>
<dbReference type="InterPro" id="IPR042100">
    <property type="entry name" value="Bug_dom1"/>
</dbReference>
<keyword evidence="4" id="KW-1185">Reference proteome</keyword>
<dbReference type="PANTHER" id="PTHR42928">
    <property type="entry name" value="TRICARBOXYLATE-BINDING PROTEIN"/>
    <property type="match status" value="1"/>
</dbReference>
<dbReference type="RefSeq" id="WP_257716468.1">
    <property type="nucleotide sequence ID" value="NZ_JANJOU010000008.1"/>
</dbReference>
<feature type="chain" id="PRO_5046310494" evidence="2">
    <location>
        <begin position="23"/>
        <end position="330"/>
    </location>
</feature>